<dbReference type="KEGG" id="aas:Aasi_1648"/>
<dbReference type="Gene3D" id="2.40.160.50">
    <property type="entry name" value="membrane protein fhac: a member of the omp85/tpsb transporter family"/>
    <property type="match status" value="1"/>
</dbReference>
<evidence type="ECO:0000313" key="8">
    <source>
        <dbReference type="Proteomes" id="UP000001227"/>
    </source>
</evidence>
<dbReference type="HOGENOM" id="CLU_010929_0_0_10"/>
<evidence type="ECO:0000256" key="3">
    <source>
        <dbReference type="ARBA" id="ARBA00022729"/>
    </source>
</evidence>
<dbReference type="PANTHER" id="PTHR12815:SF47">
    <property type="entry name" value="TRANSLOCATION AND ASSEMBLY MODULE SUBUNIT TAMA"/>
    <property type="match status" value="1"/>
</dbReference>
<organism evidence="7 8">
    <name type="scientific">Amoebophilus asiaticus (strain 5a2)</name>
    <dbReference type="NCBI Taxonomy" id="452471"/>
    <lineage>
        <taxon>Bacteria</taxon>
        <taxon>Pseudomonadati</taxon>
        <taxon>Bacteroidota</taxon>
        <taxon>Cytophagia</taxon>
        <taxon>Cytophagales</taxon>
        <taxon>Amoebophilaceae</taxon>
        <taxon>Candidatus Amoebophilus</taxon>
    </lineage>
</organism>
<keyword evidence="5" id="KW-0998">Cell outer membrane</keyword>
<keyword evidence="8" id="KW-1185">Reference proteome</keyword>
<dbReference type="EMBL" id="CP001102">
    <property type="protein sequence ID" value="ACP20957.1"/>
    <property type="molecule type" value="Genomic_DNA"/>
</dbReference>
<evidence type="ECO:0000256" key="4">
    <source>
        <dbReference type="ARBA" id="ARBA00023136"/>
    </source>
</evidence>
<accession>C3L3R6</accession>
<dbReference type="InterPro" id="IPR000184">
    <property type="entry name" value="Bac_surfAg_D15"/>
</dbReference>
<dbReference type="GO" id="GO:0019867">
    <property type="term" value="C:outer membrane"/>
    <property type="evidence" value="ECO:0007669"/>
    <property type="project" value="InterPro"/>
</dbReference>
<dbReference type="AlphaFoldDB" id="C3L3R6"/>
<sequence length="780" mass="90232">MKHRYYLYILISSSLLLQSCLGTRYLQKNEYLLADQYVIGNKKIKVGELDHYYLQHTNRKLLGIPFWLWIYELGRCNFNKKALKRKYKVVKLRYEKKLADAVSKPEELKQLEETKKRKLEDIEFLLKNGNWLMRVGERPIIYSPQKRISTENNLLQYLHTKGFFNASINSFTKRKGKRAYIIYHIQENQPFVIKDISLHSADPAIEKLLQPYEEQSLFKKGQNYDQDIIIAERTRIYDLLSDNGYWSFNKQYVAFNVDTTSNNQSVAIEIVVLLPTDGKPHPVYKLADIQLSISSTDTTDHSSEVDTYRGMSFKNTKQHFAPATIVGKIPLQLGQTYNKSDIVETHKRLASLGIFKNTHIGHEIIDSTHLKTNICTSLFDKFQLEQELGTEFTRVSFVPFYQLSFKSRNLLRKLETLTLKSQLGIEVDSFSTSDQQKAHYNEGNFHTAVELTLPQLLFPLPVPTRTNLNAYKPNTKVHLGYTFTKQVNYTKQSIKTLLSYLWYPNSATTVELIPVSVGLADFKLNPAFNKQLNENKKRKYKPGLITYGSVKLTFKKDDECKKYYSCLETMLESGGALQNLIDFKGLFGNYLEYYKYLKADLAYREHIPLYPGTIFAYQLYTGILYPYSDHQLAPEDKYYFIGGPNSIRAWNSRGLGPGSCRANGTQQEFIEDRGGEFILQANLELRQKLIGFIESAFFIDVGNVWMLSKSDSPGDNFELTRFYKEIAIGTGVGLRLNFNFLVLRFDLGFKVYDPSLRLEDRIFPESMLQPRLNIGLGYPF</sequence>
<gene>
    <name evidence="7" type="ordered locus">Aasi_1648</name>
</gene>
<keyword evidence="2" id="KW-0812">Transmembrane</keyword>
<dbReference type="InterPro" id="IPR039910">
    <property type="entry name" value="D15-like"/>
</dbReference>
<protein>
    <recommendedName>
        <fullName evidence="6">Bacterial surface antigen (D15) domain-containing protein</fullName>
    </recommendedName>
</protein>
<comment type="subcellular location">
    <subcellularLocation>
        <location evidence="1">Membrane</location>
    </subcellularLocation>
</comment>
<dbReference type="eggNOG" id="COG4775">
    <property type="taxonomic scope" value="Bacteria"/>
</dbReference>
<dbReference type="PANTHER" id="PTHR12815">
    <property type="entry name" value="SORTING AND ASSEMBLY MACHINERY SAMM50 PROTEIN FAMILY MEMBER"/>
    <property type="match status" value="1"/>
</dbReference>
<reference evidence="7 8" key="1">
    <citation type="journal article" date="2010" name="J. Bacteriol.">
        <title>The genome of the amoeba symbiont 'Candidatus Amoebophilus asiaticus' reveals common mechanisms for host cell interaction among amoeba-associated bacteria.</title>
        <authorList>
            <person name="Schmitz-Esser S."/>
            <person name="Tischler P."/>
            <person name="Arnold R."/>
            <person name="Montanaro J."/>
            <person name="Wagner M."/>
            <person name="Rattei T."/>
            <person name="Horn M."/>
        </authorList>
    </citation>
    <scope>NUCLEOTIDE SEQUENCE [LARGE SCALE GENOMIC DNA]</scope>
    <source>
        <strain evidence="7 8">5a2</strain>
    </source>
</reference>
<dbReference type="STRING" id="452471.Aasi_1648"/>
<evidence type="ECO:0000256" key="5">
    <source>
        <dbReference type="ARBA" id="ARBA00023237"/>
    </source>
</evidence>
<dbReference type="Pfam" id="PF01103">
    <property type="entry name" value="Omp85"/>
    <property type="match status" value="1"/>
</dbReference>
<proteinExistence type="predicted"/>
<evidence type="ECO:0000256" key="2">
    <source>
        <dbReference type="ARBA" id="ARBA00022692"/>
    </source>
</evidence>
<evidence type="ECO:0000313" key="7">
    <source>
        <dbReference type="EMBL" id="ACP20957.1"/>
    </source>
</evidence>
<dbReference type="Proteomes" id="UP000001227">
    <property type="component" value="Chromosome"/>
</dbReference>
<name>C3L3R6_AMOA5</name>
<keyword evidence="3" id="KW-0732">Signal</keyword>
<evidence type="ECO:0000256" key="1">
    <source>
        <dbReference type="ARBA" id="ARBA00004370"/>
    </source>
</evidence>
<evidence type="ECO:0000259" key="6">
    <source>
        <dbReference type="Pfam" id="PF01103"/>
    </source>
</evidence>
<feature type="domain" description="Bacterial surface antigen (D15)" evidence="6">
    <location>
        <begin position="438"/>
        <end position="754"/>
    </location>
</feature>
<keyword evidence="4" id="KW-0472">Membrane</keyword>
<dbReference type="PROSITE" id="PS51257">
    <property type="entry name" value="PROKAR_LIPOPROTEIN"/>
    <property type="match status" value="1"/>
</dbReference>